<evidence type="ECO:0000313" key="2">
    <source>
        <dbReference type="Proteomes" id="UP001275084"/>
    </source>
</evidence>
<reference evidence="1" key="2">
    <citation type="submission" date="2023-06" db="EMBL/GenBank/DDBJ databases">
        <authorList>
            <consortium name="Lawrence Berkeley National Laboratory"/>
            <person name="Haridas S."/>
            <person name="Hensen N."/>
            <person name="Bonometti L."/>
            <person name="Westerberg I."/>
            <person name="Brannstrom I.O."/>
            <person name="Guillou S."/>
            <person name="Cros-Aarteil S."/>
            <person name="Calhoun S."/>
            <person name="Kuo A."/>
            <person name="Mondo S."/>
            <person name="Pangilinan J."/>
            <person name="Riley R."/>
            <person name="Labutti K."/>
            <person name="Andreopoulos B."/>
            <person name="Lipzen A."/>
            <person name="Chen C."/>
            <person name="Yanf M."/>
            <person name="Daum C."/>
            <person name="Ng V."/>
            <person name="Clum A."/>
            <person name="Steindorff A."/>
            <person name="Ohm R."/>
            <person name="Martin F."/>
            <person name="Silar P."/>
            <person name="Natvig D."/>
            <person name="Lalanne C."/>
            <person name="Gautier V."/>
            <person name="Ament-Velasquez S.L."/>
            <person name="Kruys A."/>
            <person name="Hutchinson M.I."/>
            <person name="Powell A.J."/>
            <person name="Barry K."/>
            <person name="Miller A.N."/>
            <person name="Grigoriev I.V."/>
            <person name="Debuchy R."/>
            <person name="Gladieux P."/>
            <person name="Thoren M.H."/>
            <person name="Johannesson H."/>
        </authorList>
    </citation>
    <scope>NUCLEOTIDE SEQUENCE</scope>
    <source>
        <strain evidence="1">CBS 955.72</strain>
    </source>
</reference>
<accession>A0AAJ0HH19</accession>
<dbReference type="SUPFAM" id="SSF49503">
    <property type="entry name" value="Cupredoxins"/>
    <property type="match status" value="1"/>
</dbReference>
<proteinExistence type="predicted"/>
<keyword evidence="2" id="KW-1185">Reference proteome</keyword>
<organism evidence="1 2">
    <name type="scientific">Lasiosphaeria hispida</name>
    <dbReference type="NCBI Taxonomy" id="260671"/>
    <lineage>
        <taxon>Eukaryota</taxon>
        <taxon>Fungi</taxon>
        <taxon>Dikarya</taxon>
        <taxon>Ascomycota</taxon>
        <taxon>Pezizomycotina</taxon>
        <taxon>Sordariomycetes</taxon>
        <taxon>Sordariomycetidae</taxon>
        <taxon>Sordariales</taxon>
        <taxon>Lasiosphaeriaceae</taxon>
        <taxon>Lasiosphaeria</taxon>
    </lineage>
</organism>
<dbReference type="InterPro" id="IPR008972">
    <property type="entry name" value="Cupredoxin"/>
</dbReference>
<dbReference type="EMBL" id="JAUIQD010000004">
    <property type="protein sequence ID" value="KAK3352499.1"/>
    <property type="molecule type" value="Genomic_DNA"/>
</dbReference>
<name>A0AAJ0HH19_9PEZI</name>
<dbReference type="PANTHER" id="PTHR34883">
    <property type="entry name" value="SERINE-RICH PROTEIN, PUTATIVE-RELATED-RELATED"/>
    <property type="match status" value="1"/>
</dbReference>
<evidence type="ECO:0000313" key="1">
    <source>
        <dbReference type="EMBL" id="KAK3352499.1"/>
    </source>
</evidence>
<dbReference type="PANTHER" id="PTHR34883:SF15">
    <property type="entry name" value="EXTRACELLULAR SERINE-RICH PROTEIN"/>
    <property type="match status" value="1"/>
</dbReference>
<dbReference type="CDD" id="cd00920">
    <property type="entry name" value="Cupredoxin"/>
    <property type="match status" value="1"/>
</dbReference>
<dbReference type="Proteomes" id="UP001275084">
    <property type="component" value="Unassembled WGS sequence"/>
</dbReference>
<comment type="caution">
    <text evidence="1">The sequence shown here is derived from an EMBL/GenBank/DDBJ whole genome shotgun (WGS) entry which is preliminary data.</text>
</comment>
<dbReference type="Gene3D" id="2.60.40.420">
    <property type="entry name" value="Cupredoxins - blue copper proteins"/>
    <property type="match status" value="1"/>
</dbReference>
<gene>
    <name evidence="1" type="ORF">B0T25DRAFT_441739</name>
</gene>
<dbReference type="AlphaFoldDB" id="A0AAJ0HH19"/>
<feature type="non-terminal residue" evidence="1">
    <location>
        <position position="1"/>
    </location>
</feature>
<reference evidence="1" key="1">
    <citation type="journal article" date="2023" name="Mol. Phylogenet. Evol.">
        <title>Genome-scale phylogeny and comparative genomics of the fungal order Sordariales.</title>
        <authorList>
            <person name="Hensen N."/>
            <person name="Bonometti L."/>
            <person name="Westerberg I."/>
            <person name="Brannstrom I.O."/>
            <person name="Guillou S."/>
            <person name="Cros-Aarteil S."/>
            <person name="Calhoun S."/>
            <person name="Haridas S."/>
            <person name="Kuo A."/>
            <person name="Mondo S."/>
            <person name="Pangilinan J."/>
            <person name="Riley R."/>
            <person name="LaButti K."/>
            <person name="Andreopoulos B."/>
            <person name="Lipzen A."/>
            <person name="Chen C."/>
            <person name="Yan M."/>
            <person name="Daum C."/>
            <person name="Ng V."/>
            <person name="Clum A."/>
            <person name="Steindorff A."/>
            <person name="Ohm R.A."/>
            <person name="Martin F."/>
            <person name="Silar P."/>
            <person name="Natvig D.O."/>
            <person name="Lalanne C."/>
            <person name="Gautier V."/>
            <person name="Ament-Velasquez S.L."/>
            <person name="Kruys A."/>
            <person name="Hutchinson M.I."/>
            <person name="Powell A.J."/>
            <person name="Barry K."/>
            <person name="Miller A.N."/>
            <person name="Grigoriev I.V."/>
            <person name="Debuchy R."/>
            <person name="Gladieux P."/>
            <person name="Hiltunen Thoren M."/>
            <person name="Johannesson H."/>
        </authorList>
    </citation>
    <scope>NUCLEOTIDE SEQUENCE</scope>
    <source>
        <strain evidence="1">CBS 955.72</strain>
    </source>
</reference>
<feature type="non-terminal residue" evidence="1">
    <location>
        <position position="155"/>
    </location>
</feature>
<dbReference type="InterPro" id="IPR052953">
    <property type="entry name" value="Ser-rich/MCO-related"/>
</dbReference>
<protein>
    <submittedName>
        <fullName evidence="1">Cupredoxin</fullName>
    </submittedName>
</protein>
<sequence length="155" mass="16043">LLLSLLTPASARIIPIIAKDMAFDPEIANAAVGDILEFHFLPRNHSVAMGDFDSPCLPAKTGGFFSGFLPAATGENAQTFRVTINDTSPHVFYCTQGDHCARGMVGVVNADSGMLEKYRCGASSTAEAVSPAVVFGGVLAPNGAATTSCETSTTS</sequence>